<protein>
    <recommendedName>
        <fullName evidence="4">Periplasmic heavy metal sensor</fullName>
    </recommendedName>
</protein>
<evidence type="ECO:0008006" key="4">
    <source>
        <dbReference type="Google" id="ProtNLM"/>
    </source>
</evidence>
<organism evidence="2 3">
    <name type="scientific">Chthoniobacter flavus Ellin428</name>
    <dbReference type="NCBI Taxonomy" id="497964"/>
    <lineage>
        <taxon>Bacteria</taxon>
        <taxon>Pseudomonadati</taxon>
        <taxon>Verrucomicrobiota</taxon>
        <taxon>Spartobacteria</taxon>
        <taxon>Chthoniobacterales</taxon>
        <taxon>Chthoniobacteraceae</taxon>
        <taxon>Chthoniobacter</taxon>
    </lineage>
</organism>
<feature type="region of interest" description="Disordered" evidence="1">
    <location>
        <begin position="133"/>
        <end position="153"/>
    </location>
</feature>
<evidence type="ECO:0000313" key="2">
    <source>
        <dbReference type="EMBL" id="EDY16521.1"/>
    </source>
</evidence>
<proteinExistence type="predicted"/>
<sequence>MRTLKRILGVLLIFFFGVFIGAAVTGAGAMQKLRETLMGGPEAVMDVVVKRLDRELKLDEEQKRKLQGIVDDARIKLRQSHETIRPQVDATLHEAEDRTRAILYPAQVKKFDDIIARSRAKWKGREGAVVAATPVPSAATPVPATPVPAGEAK</sequence>
<dbReference type="RefSeq" id="WP_006983264.1">
    <property type="nucleotide sequence ID" value="NZ_ABVL01000031.1"/>
</dbReference>
<accession>B4DAK3</accession>
<dbReference type="Proteomes" id="UP000005824">
    <property type="component" value="Unassembled WGS sequence"/>
</dbReference>
<keyword evidence="3" id="KW-1185">Reference proteome</keyword>
<reference evidence="2 3" key="1">
    <citation type="journal article" date="2011" name="J. Bacteriol.">
        <title>Genome sequence of Chthoniobacter flavus Ellin428, an aerobic heterotrophic soil bacterium.</title>
        <authorList>
            <person name="Kant R."/>
            <person name="van Passel M.W."/>
            <person name="Palva A."/>
            <person name="Lucas S."/>
            <person name="Lapidus A."/>
            <person name="Glavina Del Rio T."/>
            <person name="Dalin E."/>
            <person name="Tice H."/>
            <person name="Bruce D."/>
            <person name="Goodwin L."/>
            <person name="Pitluck S."/>
            <person name="Larimer F.W."/>
            <person name="Land M.L."/>
            <person name="Hauser L."/>
            <person name="Sangwan P."/>
            <person name="de Vos W.M."/>
            <person name="Janssen P.H."/>
            <person name="Smidt H."/>
        </authorList>
    </citation>
    <scope>NUCLEOTIDE SEQUENCE [LARGE SCALE GENOMIC DNA]</scope>
    <source>
        <strain evidence="2 3">Ellin428</strain>
    </source>
</reference>
<feature type="compositionally biased region" description="Low complexity" evidence="1">
    <location>
        <begin position="133"/>
        <end position="142"/>
    </location>
</feature>
<dbReference type="STRING" id="497964.CfE428DRAFT_5944"/>
<dbReference type="EMBL" id="ABVL01000031">
    <property type="protein sequence ID" value="EDY16521.1"/>
    <property type="molecule type" value="Genomic_DNA"/>
</dbReference>
<dbReference type="AlphaFoldDB" id="B4DAK3"/>
<dbReference type="InParanoid" id="B4DAK3"/>
<evidence type="ECO:0000256" key="1">
    <source>
        <dbReference type="SAM" id="MobiDB-lite"/>
    </source>
</evidence>
<evidence type="ECO:0000313" key="3">
    <source>
        <dbReference type="Proteomes" id="UP000005824"/>
    </source>
</evidence>
<gene>
    <name evidence="2" type="ORF">CfE428DRAFT_5944</name>
</gene>
<name>B4DAK3_9BACT</name>
<comment type="caution">
    <text evidence="2">The sequence shown here is derived from an EMBL/GenBank/DDBJ whole genome shotgun (WGS) entry which is preliminary data.</text>
</comment>